<feature type="region of interest" description="Disordered" evidence="1">
    <location>
        <begin position="1"/>
        <end position="83"/>
    </location>
</feature>
<feature type="compositionally biased region" description="Polar residues" evidence="1">
    <location>
        <begin position="8"/>
        <end position="23"/>
    </location>
</feature>
<organism evidence="2 3">
    <name type="scientific">Knipowitschia caucasica</name>
    <name type="common">Caucasian dwarf goby</name>
    <name type="synonym">Pomatoschistus caucasicus</name>
    <dbReference type="NCBI Taxonomy" id="637954"/>
    <lineage>
        <taxon>Eukaryota</taxon>
        <taxon>Metazoa</taxon>
        <taxon>Chordata</taxon>
        <taxon>Craniata</taxon>
        <taxon>Vertebrata</taxon>
        <taxon>Euteleostomi</taxon>
        <taxon>Actinopterygii</taxon>
        <taxon>Neopterygii</taxon>
        <taxon>Teleostei</taxon>
        <taxon>Neoteleostei</taxon>
        <taxon>Acanthomorphata</taxon>
        <taxon>Gobiaria</taxon>
        <taxon>Gobiiformes</taxon>
        <taxon>Gobioidei</taxon>
        <taxon>Gobiidae</taxon>
        <taxon>Gobiinae</taxon>
        <taxon>Knipowitschia</taxon>
    </lineage>
</organism>
<dbReference type="Proteomes" id="UP001497482">
    <property type="component" value="Chromosome 16"/>
</dbReference>
<evidence type="ECO:0000313" key="2">
    <source>
        <dbReference type="EMBL" id="CAL1584296.1"/>
    </source>
</evidence>
<name>A0AAV2K310_KNICA</name>
<keyword evidence="3" id="KW-1185">Reference proteome</keyword>
<evidence type="ECO:0000256" key="1">
    <source>
        <dbReference type="SAM" id="MobiDB-lite"/>
    </source>
</evidence>
<protein>
    <submittedName>
        <fullName evidence="2">Uncharacterized protein</fullName>
    </submittedName>
</protein>
<dbReference type="AlphaFoldDB" id="A0AAV2K310"/>
<evidence type="ECO:0000313" key="3">
    <source>
        <dbReference type="Proteomes" id="UP001497482"/>
    </source>
</evidence>
<accession>A0AAV2K310</accession>
<proteinExistence type="predicted"/>
<feature type="compositionally biased region" description="Low complexity" evidence="1">
    <location>
        <begin position="41"/>
        <end position="53"/>
    </location>
</feature>
<reference evidence="2 3" key="1">
    <citation type="submission" date="2024-04" db="EMBL/GenBank/DDBJ databases">
        <authorList>
            <person name="Waldvogel A.-M."/>
            <person name="Schoenle A."/>
        </authorList>
    </citation>
    <scope>NUCLEOTIDE SEQUENCE [LARGE SCALE GENOMIC DNA]</scope>
</reference>
<sequence length="103" mass="11570">MRDATASPLPQSRNKTRGVNNRGTHQHVLKNYIRPHPGTPPQTSTRTSQPGQSDTEKNLVPGQDSVRPRMAPWSPAESREASDGLVVFKALRHNDLMERHVHF</sequence>
<gene>
    <name evidence="2" type="ORF">KC01_LOCUS14655</name>
</gene>
<dbReference type="EMBL" id="OZ035838">
    <property type="protein sequence ID" value="CAL1584296.1"/>
    <property type="molecule type" value="Genomic_DNA"/>
</dbReference>